<comment type="caution">
    <text evidence="5">The sequence shown here is derived from an EMBL/GenBank/DDBJ whole genome shotgun (WGS) entry which is preliminary data.</text>
</comment>
<organism evidence="5 6">
    <name type="scientific">Glycine soja</name>
    <name type="common">Wild soybean</name>
    <dbReference type="NCBI Taxonomy" id="3848"/>
    <lineage>
        <taxon>Eukaryota</taxon>
        <taxon>Viridiplantae</taxon>
        <taxon>Streptophyta</taxon>
        <taxon>Embryophyta</taxon>
        <taxon>Tracheophyta</taxon>
        <taxon>Spermatophyta</taxon>
        <taxon>Magnoliopsida</taxon>
        <taxon>eudicotyledons</taxon>
        <taxon>Gunneridae</taxon>
        <taxon>Pentapetalae</taxon>
        <taxon>rosids</taxon>
        <taxon>fabids</taxon>
        <taxon>Fabales</taxon>
        <taxon>Fabaceae</taxon>
        <taxon>Papilionoideae</taxon>
        <taxon>50 kb inversion clade</taxon>
        <taxon>NPAAA clade</taxon>
        <taxon>indigoferoid/millettioid clade</taxon>
        <taxon>Phaseoleae</taxon>
        <taxon>Glycine</taxon>
        <taxon>Glycine subgen. Soja</taxon>
    </lineage>
</organism>
<proteinExistence type="inferred from homology"/>
<dbReference type="InterPro" id="IPR024949">
    <property type="entry name" value="Bet_v_I_allergen"/>
</dbReference>
<keyword evidence="6" id="KW-1185">Reference proteome</keyword>
<name>A0A445GTX6_GLYSO</name>
<dbReference type="GO" id="GO:0004864">
    <property type="term" value="F:protein phosphatase inhibitor activity"/>
    <property type="evidence" value="ECO:0007669"/>
    <property type="project" value="InterPro"/>
</dbReference>
<dbReference type="PANTHER" id="PTHR31213:SF88">
    <property type="entry name" value="ABA-RESPONSIVE PROTEIN"/>
    <property type="match status" value="1"/>
</dbReference>
<dbReference type="GO" id="GO:0005634">
    <property type="term" value="C:nucleus"/>
    <property type="evidence" value="ECO:0007669"/>
    <property type="project" value="TreeGrafter"/>
</dbReference>
<dbReference type="AlphaFoldDB" id="A0A445GTX6"/>
<evidence type="ECO:0000256" key="1">
    <source>
        <dbReference type="ARBA" id="ARBA00009744"/>
    </source>
</evidence>
<dbReference type="EMBL" id="QZWG01000015">
    <property type="protein sequence ID" value="RZB64643.1"/>
    <property type="molecule type" value="Genomic_DNA"/>
</dbReference>
<dbReference type="GO" id="GO:0038023">
    <property type="term" value="F:signaling receptor activity"/>
    <property type="evidence" value="ECO:0007669"/>
    <property type="project" value="InterPro"/>
</dbReference>
<evidence type="ECO:0000259" key="4">
    <source>
        <dbReference type="Pfam" id="PF00407"/>
    </source>
</evidence>
<reference evidence="5 6" key="1">
    <citation type="submission" date="2018-09" db="EMBL/GenBank/DDBJ databases">
        <title>A high-quality reference genome of wild soybean provides a powerful tool to mine soybean genomes.</title>
        <authorList>
            <person name="Xie M."/>
            <person name="Chung C.Y.L."/>
            <person name="Li M.-W."/>
            <person name="Wong F.-L."/>
            <person name="Chan T.-F."/>
            <person name="Lam H.-M."/>
        </authorList>
    </citation>
    <scope>NUCLEOTIDE SEQUENCE [LARGE SCALE GENOMIC DNA]</scope>
    <source>
        <strain evidence="6">cv. W05</strain>
        <tissue evidence="5">Hypocotyl of etiolated seedlings</tissue>
    </source>
</reference>
<evidence type="ECO:0000313" key="6">
    <source>
        <dbReference type="Proteomes" id="UP000289340"/>
    </source>
</evidence>
<evidence type="ECO:0000256" key="2">
    <source>
        <dbReference type="ARBA" id="ARBA00022821"/>
    </source>
</evidence>
<dbReference type="PRINTS" id="PR00634">
    <property type="entry name" value="BETALLERGEN"/>
</dbReference>
<dbReference type="GO" id="GO:0009738">
    <property type="term" value="P:abscisic acid-activated signaling pathway"/>
    <property type="evidence" value="ECO:0007669"/>
    <property type="project" value="InterPro"/>
</dbReference>
<feature type="domain" description="Bet v I/Major latex protein" evidence="4">
    <location>
        <begin position="1"/>
        <end position="146"/>
    </location>
</feature>
<dbReference type="InterPro" id="IPR000916">
    <property type="entry name" value="Bet_v_I/MLP"/>
</dbReference>
<dbReference type="Proteomes" id="UP000289340">
    <property type="component" value="Chromosome 15"/>
</dbReference>
<dbReference type="CDD" id="cd07816">
    <property type="entry name" value="Bet_v1-like"/>
    <property type="match status" value="1"/>
</dbReference>
<dbReference type="GO" id="GO:0005737">
    <property type="term" value="C:cytoplasm"/>
    <property type="evidence" value="ECO:0007669"/>
    <property type="project" value="TreeGrafter"/>
</dbReference>
<protein>
    <submittedName>
        <fullName evidence="5">Protein LlR18B isoform B</fullName>
    </submittedName>
</protein>
<keyword evidence="2" id="KW-0611">Plant defense</keyword>
<evidence type="ECO:0000256" key="3">
    <source>
        <dbReference type="ARBA" id="ARBA00023265"/>
    </source>
</evidence>
<dbReference type="GO" id="GO:0010427">
    <property type="term" value="F:abscisic acid binding"/>
    <property type="evidence" value="ECO:0007669"/>
    <property type="project" value="InterPro"/>
</dbReference>
<accession>A0A445GTX6</accession>
<dbReference type="SUPFAM" id="SSF55961">
    <property type="entry name" value="Bet v1-like"/>
    <property type="match status" value="1"/>
</dbReference>
<comment type="similarity">
    <text evidence="1">Belongs to the BetVI family.</text>
</comment>
<dbReference type="GO" id="GO:0006952">
    <property type="term" value="P:defense response"/>
    <property type="evidence" value="ECO:0007669"/>
    <property type="project" value="UniProtKB-KW"/>
</dbReference>
<gene>
    <name evidence="5" type="ORF">D0Y65_040931</name>
</gene>
<dbReference type="InterPro" id="IPR023393">
    <property type="entry name" value="START-like_dom_sf"/>
</dbReference>
<evidence type="ECO:0000313" key="5">
    <source>
        <dbReference type="EMBL" id="RZB64643.1"/>
    </source>
</evidence>
<dbReference type="Pfam" id="PF00407">
    <property type="entry name" value="Bet_v_1"/>
    <property type="match status" value="1"/>
</dbReference>
<keyword evidence="3" id="KW-0568">Pathogenesis-related protein</keyword>
<dbReference type="FunFam" id="3.30.530.20:FF:000007">
    <property type="entry name" value="Major pollen allergen Bet v 1-A"/>
    <property type="match status" value="1"/>
</dbReference>
<dbReference type="PANTHER" id="PTHR31213">
    <property type="entry name" value="OS08G0374000 PROTEIN-RELATED"/>
    <property type="match status" value="1"/>
</dbReference>
<sequence length="149" mass="15564">MGVFAYDEENSSTVAPVTLYKALTKDADTIIPKIIGAIQSIEIVEGNGGPGTVKKITANEARRDAIDEANLVYDYSIVGGTGLHESLEKVTFQTKVAPGPDGNGSIAKATLTFHTKGVAPLSDAVRDETKARGAGIFKAIEGYVLANPA</sequence>
<dbReference type="Gene3D" id="3.30.530.20">
    <property type="match status" value="1"/>
</dbReference>
<dbReference type="InterPro" id="IPR050279">
    <property type="entry name" value="Plant_def-hormone_signal"/>
</dbReference>